<keyword evidence="25" id="KW-1185">Reference proteome</keyword>
<comment type="similarity">
    <text evidence="3">Belongs to the Rieske iron-sulfur protein family.</text>
</comment>
<reference evidence="24 25" key="1">
    <citation type="submission" date="2020-08" db="EMBL/GenBank/DDBJ databases">
        <title>Genome sequence of Leucobacter denitrificans KACC 14055T.</title>
        <authorList>
            <person name="Hyun D.-W."/>
            <person name="Bae J.-W."/>
        </authorList>
    </citation>
    <scope>NUCLEOTIDE SEQUENCE [LARGE SCALE GENOMIC DNA]</scope>
    <source>
        <strain evidence="24 25">KACC 14055</strain>
    </source>
</reference>
<feature type="transmembrane region" description="Helical" evidence="22">
    <location>
        <begin position="170"/>
        <end position="189"/>
    </location>
</feature>
<dbReference type="Proteomes" id="UP000515934">
    <property type="component" value="Chromosome"/>
</dbReference>
<name>A0A7G9S5W2_9MICO</name>
<evidence type="ECO:0000256" key="15">
    <source>
        <dbReference type="ARBA" id="ARBA00023014"/>
    </source>
</evidence>
<evidence type="ECO:0000256" key="22">
    <source>
        <dbReference type="SAM" id="Phobius"/>
    </source>
</evidence>
<keyword evidence="15" id="KW-0411">Iron-sulfur</keyword>
<dbReference type="Gene3D" id="2.102.10.10">
    <property type="entry name" value="Rieske [2Fe-2S] iron-sulphur domain"/>
    <property type="match status" value="1"/>
</dbReference>
<keyword evidence="6" id="KW-1003">Cell membrane</keyword>
<sequence>MAEEAKNSSGGSAAVVADGHGVETASVGTAVLSSDAVQNPGLPPHRKRVTDLDPKKEKNAERGVYGLFYLSIVGSLGAVLAYMFFPIESGDASEIRLHTIFVGSGMALALLAIGIGAVHWGKALMYDGESIDLRHPVASDEPTREASAEVFKVADQESGFSRRTLVRNSLFGALIAFPLPGITLLRGLAPQDIDPVEVLRHTMWDKGIRLARDNGGHKVGEAIRAADVTIGSVFHVVPENLGQAKDVLNEKAKAVVLLIRLDEKDLKETPEKESWSYNGIVAYSKVCTHVGCPVALNEQHTHHLLCPCHQSQFDVSDEAKVVFGPAKRPLPQLPITVDDEGYLIAQSDFNEPVGPSYWERLK</sequence>
<keyword evidence="7" id="KW-0679">Respiratory chain</keyword>
<dbReference type="GO" id="GO:0005886">
    <property type="term" value="C:plasma membrane"/>
    <property type="evidence" value="ECO:0007669"/>
    <property type="project" value="UniProtKB-SubCell"/>
</dbReference>
<evidence type="ECO:0000256" key="11">
    <source>
        <dbReference type="ARBA" id="ARBA00022982"/>
    </source>
</evidence>
<evidence type="ECO:0000256" key="19">
    <source>
        <dbReference type="ARBA" id="ARBA00032409"/>
    </source>
</evidence>
<comment type="cofactor">
    <cofactor evidence="20">
        <name>[2Fe-2S] cluster</name>
        <dbReference type="ChEBI" id="CHEBI:190135"/>
    </cofactor>
</comment>
<evidence type="ECO:0000256" key="2">
    <source>
        <dbReference type="ARBA" id="ARBA00004651"/>
    </source>
</evidence>
<evidence type="ECO:0000256" key="4">
    <source>
        <dbReference type="ARBA" id="ARBA00015816"/>
    </source>
</evidence>
<dbReference type="Pfam" id="PF19297">
    <property type="entry name" value="QcrA_N"/>
    <property type="match status" value="1"/>
</dbReference>
<evidence type="ECO:0000259" key="23">
    <source>
        <dbReference type="PROSITE" id="PS51296"/>
    </source>
</evidence>
<evidence type="ECO:0000256" key="21">
    <source>
        <dbReference type="SAM" id="MobiDB-lite"/>
    </source>
</evidence>
<evidence type="ECO:0000256" key="1">
    <source>
        <dbReference type="ARBA" id="ARBA00002494"/>
    </source>
</evidence>
<feature type="transmembrane region" description="Helical" evidence="22">
    <location>
        <begin position="97"/>
        <end position="118"/>
    </location>
</feature>
<dbReference type="CDD" id="cd03467">
    <property type="entry name" value="Rieske"/>
    <property type="match status" value="1"/>
</dbReference>
<dbReference type="SUPFAM" id="SSF50022">
    <property type="entry name" value="ISP domain"/>
    <property type="match status" value="1"/>
</dbReference>
<evidence type="ECO:0000256" key="3">
    <source>
        <dbReference type="ARBA" id="ARBA00010651"/>
    </source>
</evidence>
<dbReference type="PRINTS" id="PR00162">
    <property type="entry name" value="RIESKE"/>
</dbReference>
<dbReference type="InterPro" id="IPR014349">
    <property type="entry name" value="Rieske_Fe-S_prot"/>
</dbReference>
<feature type="region of interest" description="Disordered" evidence="21">
    <location>
        <begin position="35"/>
        <end position="55"/>
    </location>
</feature>
<gene>
    <name evidence="24" type="ORF">H9L06_02455</name>
</gene>
<keyword evidence="14" id="KW-0408">Iron</keyword>
<dbReference type="InterPro" id="IPR005805">
    <property type="entry name" value="Rieske_Fe-S_prot_C"/>
</dbReference>
<evidence type="ECO:0000256" key="12">
    <source>
        <dbReference type="ARBA" id="ARBA00022989"/>
    </source>
</evidence>
<evidence type="ECO:0000256" key="8">
    <source>
        <dbReference type="ARBA" id="ARBA00022692"/>
    </source>
</evidence>
<evidence type="ECO:0000313" key="25">
    <source>
        <dbReference type="Proteomes" id="UP000515934"/>
    </source>
</evidence>
<keyword evidence="10" id="KW-0479">Metal-binding</keyword>
<keyword evidence="8 22" id="KW-0812">Transmembrane</keyword>
<evidence type="ECO:0000256" key="17">
    <source>
        <dbReference type="ARBA" id="ARBA00023157"/>
    </source>
</evidence>
<dbReference type="PROSITE" id="PS51296">
    <property type="entry name" value="RIESKE"/>
    <property type="match status" value="1"/>
</dbReference>
<evidence type="ECO:0000256" key="10">
    <source>
        <dbReference type="ARBA" id="ARBA00022723"/>
    </source>
</evidence>
<evidence type="ECO:0000256" key="6">
    <source>
        <dbReference type="ARBA" id="ARBA00022475"/>
    </source>
</evidence>
<dbReference type="InterPro" id="IPR045603">
    <property type="entry name" value="QcrA_N"/>
</dbReference>
<evidence type="ECO:0000256" key="7">
    <source>
        <dbReference type="ARBA" id="ARBA00022660"/>
    </source>
</evidence>
<feature type="transmembrane region" description="Helical" evidence="22">
    <location>
        <begin position="64"/>
        <end position="85"/>
    </location>
</feature>
<keyword evidence="16 22" id="KW-0472">Membrane</keyword>
<dbReference type="InterPro" id="IPR017941">
    <property type="entry name" value="Rieske_2Fe-2S"/>
</dbReference>
<evidence type="ECO:0000313" key="24">
    <source>
        <dbReference type="EMBL" id="QNN63237.1"/>
    </source>
</evidence>
<evidence type="ECO:0000256" key="20">
    <source>
        <dbReference type="ARBA" id="ARBA00034078"/>
    </source>
</evidence>
<evidence type="ECO:0000256" key="18">
    <source>
        <dbReference type="ARBA" id="ARBA00029586"/>
    </source>
</evidence>
<dbReference type="PANTHER" id="PTHR10134">
    <property type="entry name" value="CYTOCHROME B-C1 COMPLEX SUBUNIT RIESKE, MITOCHONDRIAL"/>
    <property type="match status" value="1"/>
</dbReference>
<dbReference type="GO" id="GO:0016705">
    <property type="term" value="F:oxidoreductase activity, acting on paired donors, with incorporation or reduction of molecular oxygen"/>
    <property type="evidence" value="ECO:0007669"/>
    <property type="project" value="UniProtKB-ARBA"/>
</dbReference>
<evidence type="ECO:0000256" key="13">
    <source>
        <dbReference type="ARBA" id="ARBA00023002"/>
    </source>
</evidence>
<evidence type="ECO:0000256" key="5">
    <source>
        <dbReference type="ARBA" id="ARBA00022448"/>
    </source>
</evidence>
<evidence type="ECO:0000256" key="16">
    <source>
        <dbReference type="ARBA" id="ARBA00023136"/>
    </source>
</evidence>
<comment type="function">
    <text evidence="1">Iron-sulfur subunit of the cytochrome bc1 complex, an essential component of the respiratory electron transport chain required for ATP synthesis. The bc1 complex catalyzes the oxidation of menaquinol and the reduction of cytochrome c in the respiratory chain. The bc1 complex operates through a Q-cycle mechanism that couples electron transfer to generation of the proton gradient that drives ATP synthesis.</text>
</comment>
<keyword evidence="9" id="KW-0001">2Fe-2S</keyword>
<feature type="domain" description="Rieske" evidence="23">
    <location>
        <begin position="253"/>
        <end position="344"/>
    </location>
</feature>
<dbReference type="InterPro" id="IPR036922">
    <property type="entry name" value="Rieske_2Fe-2S_sf"/>
</dbReference>
<keyword evidence="11" id="KW-0249">Electron transport</keyword>
<keyword evidence="5" id="KW-0813">Transport</keyword>
<dbReference type="EMBL" id="CP060716">
    <property type="protein sequence ID" value="QNN63237.1"/>
    <property type="molecule type" value="Genomic_DNA"/>
</dbReference>
<protein>
    <recommendedName>
        <fullName evidence="4">Cytochrome bc1 complex Rieske iron-sulfur subunit</fullName>
    </recommendedName>
    <alternativeName>
        <fullName evidence="18">Cytochrome bc1 reductase complex subunit QcrA</fullName>
    </alternativeName>
    <alternativeName>
        <fullName evidence="19">Rieske iron-sulfur protein</fullName>
    </alternativeName>
</protein>
<evidence type="ECO:0000256" key="9">
    <source>
        <dbReference type="ARBA" id="ARBA00022714"/>
    </source>
</evidence>
<keyword evidence="13" id="KW-0560">Oxidoreductase</keyword>
<dbReference type="RefSeq" id="WP_187555704.1">
    <property type="nucleotide sequence ID" value="NZ_CP060716.1"/>
</dbReference>
<keyword evidence="17" id="KW-1015">Disulfide bond</keyword>
<proteinExistence type="inferred from homology"/>
<dbReference type="AlphaFoldDB" id="A0A7G9S5W2"/>
<keyword evidence="12 22" id="KW-1133">Transmembrane helix</keyword>
<dbReference type="KEGG" id="ldn:H9L06_02455"/>
<organism evidence="24 25">
    <name type="scientific">Leucobacter denitrificans</name>
    <dbReference type="NCBI Taxonomy" id="683042"/>
    <lineage>
        <taxon>Bacteria</taxon>
        <taxon>Bacillati</taxon>
        <taxon>Actinomycetota</taxon>
        <taxon>Actinomycetes</taxon>
        <taxon>Micrococcales</taxon>
        <taxon>Microbacteriaceae</taxon>
        <taxon>Leucobacter</taxon>
    </lineage>
</organism>
<accession>A0A7G9S5W2</accession>
<dbReference type="Pfam" id="PF00355">
    <property type="entry name" value="Rieske"/>
    <property type="match status" value="1"/>
</dbReference>
<dbReference type="GO" id="GO:0004497">
    <property type="term" value="F:monooxygenase activity"/>
    <property type="evidence" value="ECO:0007669"/>
    <property type="project" value="UniProtKB-ARBA"/>
</dbReference>
<dbReference type="GO" id="GO:0046872">
    <property type="term" value="F:metal ion binding"/>
    <property type="evidence" value="ECO:0007669"/>
    <property type="project" value="UniProtKB-KW"/>
</dbReference>
<comment type="subcellular location">
    <subcellularLocation>
        <location evidence="2">Cell membrane</location>
        <topology evidence="2">Multi-pass membrane protein</topology>
    </subcellularLocation>
</comment>
<dbReference type="GO" id="GO:0051537">
    <property type="term" value="F:2 iron, 2 sulfur cluster binding"/>
    <property type="evidence" value="ECO:0007669"/>
    <property type="project" value="UniProtKB-KW"/>
</dbReference>
<evidence type="ECO:0000256" key="14">
    <source>
        <dbReference type="ARBA" id="ARBA00023004"/>
    </source>
</evidence>